<dbReference type="AlphaFoldDB" id="A0ABD5U1M9"/>
<name>A0ABD5U1M9_9EURY</name>
<sequence length="71" mass="8049">MPPNRRESWFRGYTNWYVRATVLFVQVVVVAGVLHSLLGTVGVVISGFAATLLLFRQITLCIRQELRRASD</sequence>
<gene>
    <name evidence="2" type="ORF">ACFQEV_10460</name>
</gene>
<dbReference type="Proteomes" id="UP001596408">
    <property type="component" value="Unassembled WGS sequence"/>
</dbReference>
<comment type="caution">
    <text evidence="2">The sequence shown here is derived from an EMBL/GenBank/DDBJ whole genome shotgun (WGS) entry which is preliminary data.</text>
</comment>
<dbReference type="EMBL" id="JBHSXH010000015">
    <property type="protein sequence ID" value="MFC6825403.1"/>
    <property type="molecule type" value="Genomic_DNA"/>
</dbReference>
<feature type="transmembrane region" description="Helical" evidence="1">
    <location>
        <begin position="43"/>
        <end position="62"/>
    </location>
</feature>
<proteinExistence type="predicted"/>
<accession>A0ABD5U1M9</accession>
<keyword evidence="1" id="KW-0812">Transmembrane</keyword>
<protein>
    <submittedName>
        <fullName evidence="2">Uncharacterized protein</fullName>
    </submittedName>
</protein>
<keyword evidence="3" id="KW-1185">Reference proteome</keyword>
<dbReference type="RefSeq" id="WP_379695599.1">
    <property type="nucleotide sequence ID" value="NZ_JBHSXH010000015.1"/>
</dbReference>
<keyword evidence="1" id="KW-0472">Membrane</keyword>
<evidence type="ECO:0000313" key="3">
    <source>
        <dbReference type="Proteomes" id="UP001596408"/>
    </source>
</evidence>
<evidence type="ECO:0000313" key="2">
    <source>
        <dbReference type="EMBL" id="MFC6825403.1"/>
    </source>
</evidence>
<feature type="transmembrane region" description="Helical" evidence="1">
    <location>
        <begin position="16"/>
        <end position="37"/>
    </location>
</feature>
<keyword evidence="1" id="KW-1133">Transmembrane helix</keyword>
<reference evidence="2 3" key="1">
    <citation type="journal article" date="2019" name="Int. J. Syst. Evol. Microbiol.">
        <title>The Global Catalogue of Microorganisms (GCM) 10K type strain sequencing project: providing services to taxonomists for standard genome sequencing and annotation.</title>
        <authorList>
            <consortium name="The Broad Institute Genomics Platform"/>
            <consortium name="The Broad Institute Genome Sequencing Center for Infectious Disease"/>
            <person name="Wu L."/>
            <person name="Ma J."/>
        </authorList>
    </citation>
    <scope>NUCLEOTIDE SEQUENCE [LARGE SCALE GENOMIC DNA]</scope>
    <source>
        <strain evidence="2 3">YIM 94188</strain>
    </source>
</reference>
<organism evidence="2 3">
    <name type="scientific">Halopelagius fulvigenes</name>
    <dbReference type="NCBI Taxonomy" id="1198324"/>
    <lineage>
        <taxon>Archaea</taxon>
        <taxon>Methanobacteriati</taxon>
        <taxon>Methanobacteriota</taxon>
        <taxon>Stenosarchaea group</taxon>
        <taxon>Halobacteria</taxon>
        <taxon>Halobacteriales</taxon>
        <taxon>Haloferacaceae</taxon>
    </lineage>
</organism>
<evidence type="ECO:0000256" key="1">
    <source>
        <dbReference type="SAM" id="Phobius"/>
    </source>
</evidence>